<evidence type="ECO:0000256" key="2">
    <source>
        <dbReference type="SAM" id="Phobius"/>
    </source>
</evidence>
<evidence type="ECO:0000313" key="3">
    <source>
        <dbReference type="EMBL" id="OCL94435.1"/>
    </source>
</evidence>
<dbReference type="Proteomes" id="UP000093281">
    <property type="component" value="Unassembled WGS sequence"/>
</dbReference>
<evidence type="ECO:0000256" key="1">
    <source>
        <dbReference type="PROSITE-ProRule" id="PRU00339"/>
    </source>
</evidence>
<name>A0A1C0B240_9BACT</name>
<dbReference type="RefSeq" id="WP_066187797.1">
    <property type="nucleotide sequence ID" value="NZ_LCUJ01000016.1"/>
</dbReference>
<keyword evidence="2" id="KW-0472">Membrane</keyword>
<reference evidence="4" key="1">
    <citation type="submission" date="2015-05" db="EMBL/GenBank/DDBJ databases">
        <authorList>
            <person name="Rovetto F."/>
            <person name="Cocolin L."/>
            <person name="Illeghems K."/>
            <person name="Van Nieuwerburgh F."/>
            <person name="Houf K."/>
        </authorList>
    </citation>
    <scope>NUCLEOTIDE SEQUENCE [LARGE SCALE GENOMIC DNA]</scope>
    <source>
        <strain evidence="4">DU22</strain>
    </source>
</reference>
<dbReference type="AlphaFoldDB" id="A0A1C0B240"/>
<gene>
    <name evidence="3" type="ORF">AAX29_02074</name>
</gene>
<dbReference type="SUPFAM" id="SSF48452">
    <property type="entry name" value="TPR-like"/>
    <property type="match status" value="1"/>
</dbReference>
<feature type="transmembrane region" description="Helical" evidence="2">
    <location>
        <begin position="7"/>
        <end position="24"/>
    </location>
</feature>
<dbReference type="Gene3D" id="1.25.40.10">
    <property type="entry name" value="Tetratricopeptide repeat domain"/>
    <property type="match status" value="1"/>
</dbReference>
<dbReference type="InterPro" id="IPR011990">
    <property type="entry name" value="TPR-like_helical_dom_sf"/>
</dbReference>
<dbReference type="Pfam" id="PF00515">
    <property type="entry name" value="TPR_1"/>
    <property type="match status" value="1"/>
</dbReference>
<keyword evidence="2" id="KW-0812">Transmembrane</keyword>
<organism evidence="3 4">
    <name type="scientific">Aliarcobacter thereius</name>
    <dbReference type="NCBI Taxonomy" id="544718"/>
    <lineage>
        <taxon>Bacteria</taxon>
        <taxon>Pseudomonadati</taxon>
        <taxon>Campylobacterota</taxon>
        <taxon>Epsilonproteobacteria</taxon>
        <taxon>Campylobacterales</taxon>
        <taxon>Arcobacteraceae</taxon>
        <taxon>Aliarcobacter</taxon>
    </lineage>
</organism>
<protein>
    <submittedName>
        <fullName evidence="3">Tetratricopeptide repeat protein</fullName>
    </submittedName>
</protein>
<comment type="caution">
    <text evidence="3">The sequence shown here is derived from an EMBL/GenBank/DDBJ whole genome shotgun (WGS) entry which is preliminary data.</text>
</comment>
<dbReference type="EMBL" id="LCUJ01000016">
    <property type="protein sequence ID" value="OCL94435.1"/>
    <property type="molecule type" value="Genomic_DNA"/>
</dbReference>
<evidence type="ECO:0000313" key="4">
    <source>
        <dbReference type="Proteomes" id="UP000093281"/>
    </source>
</evidence>
<dbReference type="InterPro" id="IPR019734">
    <property type="entry name" value="TPR_rpt"/>
</dbReference>
<keyword evidence="2" id="KW-1133">Transmembrane helix</keyword>
<dbReference type="PROSITE" id="PS50005">
    <property type="entry name" value="TPR"/>
    <property type="match status" value="1"/>
</dbReference>
<keyword evidence="1" id="KW-0802">TPR repeat</keyword>
<dbReference type="SMART" id="SM00028">
    <property type="entry name" value="TPR"/>
    <property type="match status" value="1"/>
</dbReference>
<feature type="repeat" description="TPR" evidence="1">
    <location>
        <begin position="80"/>
        <end position="113"/>
    </location>
</feature>
<accession>A0A1C0B240</accession>
<sequence length="211" mass="24428">MKLFTKITISFLVVLSLISIILFYKSLTSNNEYKKTWQEVQELLRNGDVSYNSEPIIQAENKLSLWLDNNKDSNDKETLAKFLYQRANVYIVLGKPNKAIYDLEKAIQYDPIGENQLGICFMKKQLSINSYDLQDCYLKAVEIFRLKNTSLSNPNYLISLILSGDKSAITKYKNLISSTKNIYIKENYIIAIKSYLNKEDCLEILEICEDD</sequence>
<proteinExistence type="predicted"/>